<dbReference type="InterPro" id="IPR009057">
    <property type="entry name" value="Homeodomain-like_sf"/>
</dbReference>
<evidence type="ECO:0000256" key="1">
    <source>
        <dbReference type="ARBA" id="ARBA00023015"/>
    </source>
</evidence>
<dbReference type="PROSITE" id="PS01124">
    <property type="entry name" value="HTH_ARAC_FAMILY_2"/>
    <property type="match status" value="1"/>
</dbReference>
<name>A0A1G7TXL5_9FLAO</name>
<keyword evidence="2 5" id="KW-0238">DNA-binding</keyword>
<evidence type="ECO:0000256" key="2">
    <source>
        <dbReference type="ARBA" id="ARBA00023125"/>
    </source>
</evidence>
<dbReference type="InterPro" id="IPR020449">
    <property type="entry name" value="Tscrpt_reg_AraC-type_HTH"/>
</dbReference>
<accession>A0A1G7TXL5</accession>
<dbReference type="PRINTS" id="PR00032">
    <property type="entry name" value="HTHARAC"/>
</dbReference>
<evidence type="ECO:0000256" key="3">
    <source>
        <dbReference type="ARBA" id="ARBA00023163"/>
    </source>
</evidence>
<gene>
    <name evidence="5" type="ORF">SAMN05421825_3246</name>
</gene>
<keyword evidence="6" id="KW-1185">Reference proteome</keyword>
<dbReference type="SUPFAM" id="SSF46689">
    <property type="entry name" value="Homeodomain-like"/>
    <property type="match status" value="1"/>
</dbReference>
<dbReference type="Proteomes" id="UP000199203">
    <property type="component" value="Unassembled WGS sequence"/>
</dbReference>
<dbReference type="Pfam" id="PF12833">
    <property type="entry name" value="HTH_18"/>
    <property type="match status" value="1"/>
</dbReference>
<keyword evidence="1" id="KW-0805">Transcription regulation</keyword>
<proteinExistence type="predicted"/>
<dbReference type="EMBL" id="FNBH01000004">
    <property type="protein sequence ID" value="SDG39821.1"/>
    <property type="molecule type" value="Genomic_DNA"/>
</dbReference>
<protein>
    <submittedName>
        <fullName evidence="5">AraC-type DNA-binding protein</fullName>
    </submittedName>
</protein>
<evidence type="ECO:0000259" key="4">
    <source>
        <dbReference type="PROSITE" id="PS01124"/>
    </source>
</evidence>
<evidence type="ECO:0000313" key="5">
    <source>
        <dbReference type="EMBL" id="SDG39821.1"/>
    </source>
</evidence>
<dbReference type="SMART" id="SM00342">
    <property type="entry name" value="HTH_ARAC"/>
    <property type="match status" value="1"/>
</dbReference>
<dbReference type="InterPro" id="IPR018060">
    <property type="entry name" value="HTH_AraC"/>
</dbReference>
<dbReference type="GO" id="GO:0003700">
    <property type="term" value="F:DNA-binding transcription factor activity"/>
    <property type="evidence" value="ECO:0007669"/>
    <property type="project" value="InterPro"/>
</dbReference>
<reference evidence="6" key="1">
    <citation type="submission" date="2016-10" db="EMBL/GenBank/DDBJ databases">
        <authorList>
            <person name="Varghese N."/>
            <person name="Submissions S."/>
        </authorList>
    </citation>
    <scope>NUCLEOTIDE SEQUENCE [LARGE SCALE GENOMIC DNA]</scope>
    <source>
        <strain evidence="6">DSM 19684</strain>
    </source>
</reference>
<dbReference type="AlphaFoldDB" id="A0A1G7TXL5"/>
<dbReference type="STRING" id="454006.SAMN05421825_3246"/>
<dbReference type="GO" id="GO:0043565">
    <property type="term" value="F:sequence-specific DNA binding"/>
    <property type="evidence" value="ECO:0007669"/>
    <property type="project" value="InterPro"/>
</dbReference>
<evidence type="ECO:0000313" key="6">
    <source>
        <dbReference type="Proteomes" id="UP000199203"/>
    </source>
</evidence>
<dbReference type="PANTHER" id="PTHR43280">
    <property type="entry name" value="ARAC-FAMILY TRANSCRIPTIONAL REGULATOR"/>
    <property type="match status" value="1"/>
</dbReference>
<keyword evidence="3" id="KW-0804">Transcription</keyword>
<dbReference type="PANTHER" id="PTHR43280:SF32">
    <property type="entry name" value="TRANSCRIPTIONAL REGULATORY PROTEIN"/>
    <property type="match status" value="1"/>
</dbReference>
<feature type="domain" description="HTH araC/xylS-type" evidence="4">
    <location>
        <begin position="237"/>
        <end position="347"/>
    </location>
</feature>
<dbReference type="Gene3D" id="1.10.10.60">
    <property type="entry name" value="Homeodomain-like"/>
    <property type="match status" value="1"/>
</dbReference>
<sequence>MSLFVSKMTKDLRLKYIKRIGFIIINLKIDTFDFYKPMSSITIKEFYQDILGESCPDINQFLTENINKDIGHFNVFDISKMFRESKSKSEMPYNRRTYYKISLINGQNKVEYADRTIEIKDCAILFASPKVPYNYNSHCINQMGHFCVFTKDFLPKNKIGTDIDNLPVFSPQSDFVFQISTEQFYQFESIFLKMHEEINSDYMFKYDLLRNYVMELIHFGQKLQPILPVENNKTAASRTTTFFIELLERQFPIENISQLLQLKTPADFAGILGVHVNHLNRVLKETTGKTTGEIIGSRIFQEAKILLTQTQWNISEIAFALGFEEVAHFSNFFKKHSKQSPQHYRELSIV</sequence>
<organism evidence="5 6">
    <name type="scientific">Epilithonimonas hungarica</name>
    <dbReference type="NCBI Taxonomy" id="454006"/>
    <lineage>
        <taxon>Bacteria</taxon>
        <taxon>Pseudomonadati</taxon>
        <taxon>Bacteroidota</taxon>
        <taxon>Flavobacteriia</taxon>
        <taxon>Flavobacteriales</taxon>
        <taxon>Weeksellaceae</taxon>
        <taxon>Chryseobacterium group</taxon>
        <taxon>Epilithonimonas</taxon>
    </lineage>
</organism>